<dbReference type="RefSeq" id="WP_076343769.1">
    <property type="nucleotide sequence ID" value="NZ_CP019082.1"/>
</dbReference>
<keyword evidence="5 10" id="KW-0479">Metal-binding</keyword>
<evidence type="ECO:0000256" key="9">
    <source>
        <dbReference type="ARBA" id="ARBA00048540"/>
    </source>
</evidence>
<name>A0A1U7CL02_9BACT</name>
<evidence type="ECO:0000256" key="1">
    <source>
        <dbReference type="ARBA" id="ARBA00011955"/>
    </source>
</evidence>
<feature type="binding site" evidence="11">
    <location>
        <position position="188"/>
    </location>
    <ligand>
        <name>Mg(2+)</name>
        <dbReference type="ChEBI" id="CHEBI:18420"/>
    </ligand>
</feature>
<dbReference type="EC" id="2.7.1.180" evidence="1 10"/>
<organism evidence="12 13">
    <name type="scientific">Paludisphaera borealis</name>
    <dbReference type="NCBI Taxonomy" id="1387353"/>
    <lineage>
        <taxon>Bacteria</taxon>
        <taxon>Pseudomonadati</taxon>
        <taxon>Planctomycetota</taxon>
        <taxon>Planctomycetia</taxon>
        <taxon>Isosphaerales</taxon>
        <taxon>Isosphaeraceae</taxon>
        <taxon>Paludisphaera</taxon>
    </lineage>
</organism>
<keyword evidence="4 10" id="KW-0808">Transferase</keyword>
<comment type="similarity">
    <text evidence="10">Belongs to the ApbE family.</text>
</comment>
<comment type="catalytic activity">
    <reaction evidence="9 10">
        <text>L-threonyl-[protein] + FAD = FMN-L-threonyl-[protein] + AMP + H(+)</text>
        <dbReference type="Rhea" id="RHEA:36847"/>
        <dbReference type="Rhea" id="RHEA-COMP:11060"/>
        <dbReference type="Rhea" id="RHEA-COMP:11061"/>
        <dbReference type="ChEBI" id="CHEBI:15378"/>
        <dbReference type="ChEBI" id="CHEBI:30013"/>
        <dbReference type="ChEBI" id="CHEBI:57692"/>
        <dbReference type="ChEBI" id="CHEBI:74257"/>
        <dbReference type="ChEBI" id="CHEBI:456215"/>
        <dbReference type="EC" id="2.7.1.180"/>
    </reaction>
</comment>
<evidence type="ECO:0000256" key="7">
    <source>
        <dbReference type="ARBA" id="ARBA00022842"/>
    </source>
</evidence>
<accession>A0A1U7CL02</accession>
<feature type="binding site" evidence="11">
    <location>
        <position position="308"/>
    </location>
    <ligand>
        <name>Mg(2+)</name>
        <dbReference type="ChEBI" id="CHEBI:18420"/>
    </ligand>
</feature>
<dbReference type="AlphaFoldDB" id="A0A1U7CL02"/>
<dbReference type="EMBL" id="CP019082">
    <property type="protein sequence ID" value="APW59615.1"/>
    <property type="molecule type" value="Genomic_DNA"/>
</dbReference>
<evidence type="ECO:0000256" key="4">
    <source>
        <dbReference type="ARBA" id="ARBA00022679"/>
    </source>
</evidence>
<gene>
    <name evidence="12" type="primary">apbE_1</name>
    <name evidence="12" type="ORF">BSF38_01042</name>
</gene>
<evidence type="ECO:0000256" key="6">
    <source>
        <dbReference type="ARBA" id="ARBA00022827"/>
    </source>
</evidence>
<evidence type="ECO:0000256" key="3">
    <source>
        <dbReference type="ARBA" id="ARBA00022630"/>
    </source>
</evidence>
<keyword evidence="7 10" id="KW-0460">Magnesium</keyword>
<protein>
    <recommendedName>
        <fullName evidence="2 10">FAD:protein FMN transferase</fullName>
        <ecNumber evidence="1 10">2.7.1.180</ecNumber>
    </recommendedName>
    <alternativeName>
        <fullName evidence="8 10">Flavin transferase</fullName>
    </alternativeName>
</protein>
<dbReference type="Proteomes" id="UP000186309">
    <property type="component" value="Chromosome"/>
</dbReference>
<evidence type="ECO:0000256" key="2">
    <source>
        <dbReference type="ARBA" id="ARBA00016337"/>
    </source>
</evidence>
<evidence type="ECO:0000256" key="8">
    <source>
        <dbReference type="ARBA" id="ARBA00031306"/>
    </source>
</evidence>
<dbReference type="GO" id="GO:0016740">
    <property type="term" value="F:transferase activity"/>
    <property type="evidence" value="ECO:0007669"/>
    <property type="project" value="UniProtKB-UniRule"/>
</dbReference>
<dbReference type="GO" id="GO:0046872">
    <property type="term" value="F:metal ion binding"/>
    <property type="evidence" value="ECO:0007669"/>
    <property type="project" value="UniProtKB-UniRule"/>
</dbReference>
<keyword evidence="3 10" id="KW-0285">Flavoprotein</keyword>
<keyword evidence="6 10" id="KW-0274">FAD</keyword>
<dbReference type="PIRSF" id="PIRSF006268">
    <property type="entry name" value="ApbE"/>
    <property type="match status" value="1"/>
</dbReference>
<dbReference type="InterPro" id="IPR024932">
    <property type="entry name" value="ApbE"/>
</dbReference>
<dbReference type="Gene3D" id="3.10.520.10">
    <property type="entry name" value="ApbE-like domains"/>
    <property type="match status" value="1"/>
</dbReference>
<dbReference type="SUPFAM" id="SSF143631">
    <property type="entry name" value="ApbE-like"/>
    <property type="match status" value="1"/>
</dbReference>
<dbReference type="STRING" id="1387353.BSF38_01042"/>
<dbReference type="KEGG" id="pbor:BSF38_01042"/>
<keyword evidence="13" id="KW-1185">Reference proteome</keyword>
<evidence type="ECO:0000256" key="11">
    <source>
        <dbReference type="PIRSR" id="PIRSR006268-2"/>
    </source>
</evidence>
<proteinExistence type="inferred from homology"/>
<dbReference type="Pfam" id="PF02424">
    <property type="entry name" value="ApbE"/>
    <property type="match status" value="1"/>
</dbReference>
<dbReference type="InterPro" id="IPR003374">
    <property type="entry name" value="ApbE-like_sf"/>
</dbReference>
<feature type="binding site" evidence="11">
    <location>
        <position position="304"/>
    </location>
    <ligand>
        <name>Mg(2+)</name>
        <dbReference type="ChEBI" id="CHEBI:18420"/>
    </ligand>
</feature>
<sequence>MKAPRSGVNRRDLLRLRRMGAAISQPAAGLGGGEGASGLPDLVRVHRPGMGSYFEIRLGAKTPGAVELATRALDLVDRLEAQLTVYSEDSEVSRLNQTAHLGPLAVEPGLFALLEQACELSRSTGGAYDVTSGALSEAWGFVRGPKRVPTPEVLAEARSRTGWRQLRLDRNARTVAFDAPGLRINLGSIGKGYAIDRAVDVIRAHWFPTSALVHGGQSSVFALGSPPGRFAGRWEIALRNPFVPDSPLGVLRLRNRALGTSGGAFQRFEVDGRSYGHILDPRTGEPADGPASVTVLAPTSAEADALSTALFLLGAEAARELAARRPEIGVVIVEEGDADRSCRVMAFGLNEDDFTPA</sequence>
<dbReference type="PANTHER" id="PTHR30040:SF2">
    <property type="entry name" value="FAD:PROTEIN FMN TRANSFERASE"/>
    <property type="match status" value="1"/>
</dbReference>
<comment type="cofactor">
    <cofactor evidence="11">
        <name>Mg(2+)</name>
        <dbReference type="ChEBI" id="CHEBI:18420"/>
    </cofactor>
    <cofactor evidence="11">
        <name>Mn(2+)</name>
        <dbReference type="ChEBI" id="CHEBI:29035"/>
    </cofactor>
    <text evidence="11">Magnesium. Can also use manganese.</text>
</comment>
<reference evidence="13" key="1">
    <citation type="submission" date="2016-12" db="EMBL/GenBank/DDBJ databases">
        <title>Comparative genomics of four Isosphaeraceae planctomycetes: a common pool of plasmids and glycoside hydrolase genes.</title>
        <authorList>
            <person name="Ivanova A."/>
        </authorList>
    </citation>
    <scope>NUCLEOTIDE SEQUENCE [LARGE SCALE GENOMIC DNA]</scope>
    <source>
        <strain evidence="13">PX4</strain>
    </source>
</reference>
<evidence type="ECO:0000256" key="10">
    <source>
        <dbReference type="PIRNR" id="PIRNR006268"/>
    </source>
</evidence>
<evidence type="ECO:0000313" key="13">
    <source>
        <dbReference type="Proteomes" id="UP000186309"/>
    </source>
</evidence>
<dbReference type="PANTHER" id="PTHR30040">
    <property type="entry name" value="THIAMINE BIOSYNTHESIS LIPOPROTEIN APBE"/>
    <property type="match status" value="1"/>
</dbReference>
<evidence type="ECO:0000256" key="5">
    <source>
        <dbReference type="ARBA" id="ARBA00022723"/>
    </source>
</evidence>
<dbReference type="OrthoDB" id="9778595at2"/>
<evidence type="ECO:0000313" key="12">
    <source>
        <dbReference type="EMBL" id="APW59615.1"/>
    </source>
</evidence>